<protein>
    <recommendedName>
        <fullName evidence="1">Cupin type-2 domain-containing protein</fullName>
    </recommendedName>
</protein>
<dbReference type="InterPro" id="IPR013096">
    <property type="entry name" value="Cupin_2"/>
</dbReference>
<organism evidence="2 3">
    <name type="scientific">Niastella koreensis</name>
    <dbReference type="NCBI Taxonomy" id="354356"/>
    <lineage>
        <taxon>Bacteria</taxon>
        <taxon>Pseudomonadati</taxon>
        <taxon>Bacteroidota</taxon>
        <taxon>Chitinophagia</taxon>
        <taxon>Chitinophagales</taxon>
        <taxon>Chitinophagaceae</taxon>
        <taxon>Niastella</taxon>
    </lineage>
</organism>
<dbReference type="EMBL" id="LWBO01000034">
    <property type="protein sequence ID" value="OQP43741.1"/>
    <property type="molecule type" value="Genomic_DNA"/>
</dbReference>
<accession>A0ABX3NUM0</accession>
<gene>
    <name evidence="2" type="ORF">A4D02_09670</name>
</gene>
<feature type="domain" description="Cupin type-2" evidence="1">
    <location>
        <begin position="34"/>
        <end position="93"/>
    </location>
</feature>
<dbReference type="PANTHER" id="PTHR36440">
    <property type="entry name" value="PUTATIVE (AFU_ORTHOLOGUE AFUA_8G07350)-RELATED"/>
    <property type="match status" value="1"/>
</dbReference>
<keyword evidence="3" id="KW-1185">Reference proteome</keyword>
<dbReference type="Proteomes" id="UP000192277">
    <property type="component" value="Unassembled WGS sequence"/>
</dbReference>
<dbReference type="Pfam" id="PF07883">
    <property type="entry name" value="Cupin_2"/>
    <property type="match status" value="1"/>
</dbReference>
<dbReference type="RefSeq" id="WP_014218720.1">
    <property type="nucleotide sequence ID" value="NZ_LWBO01000034.1"/>
</dbReference>
<dbReference type="InterPro" id="IPR011051">
    <property type="entry name" value="RmlC_Cupin_sf"/>
</dbReference>
<evidence type="ECO:0000259" key="1">
    <source>
        <dbReference type="Pfam" id="PF07883"/>
    </source>
</evidence>
<dbReference type="SUPFAM" id="SSF51182">
    <property type="entry name" value="RmlC-like cupins"/>
    <property type="match status" value="1"/>
</dbReference>
<dbReference type="InterPro" id="IPR053146">
    <property type="entry name" value="QDO-like"/>
</dbReference>
<dbReference type="Gene3D" id="2.60.120.10">
    <property type="entry name" value="Jelly Rolls"/>
    <property type="match status" value="1"/>
</dbReference>
<comment type="caution">
    <text evidence="2">The sequence shown here is derived from an EMBL/GenBank/DDBJ whole genome shotgun (WGS) entry which is preliminary data.</text>
</comment>
<reference evidence="2 3" key="1">
    <citation type="submission" date="2016-04" db="EMBL/GenBank/DDBJ databases">
        <authorList>
            <person name="Chen L."/>
            <person name="Zhuang W."/>
            <person name="Wang G."/>
        </authorList>
    </citation>
    <scope>NUCLEOTIDE SEQUENCE [LARGE SCALE GENOMIC DNA]</scope>
    <source>
        <strain evidence="3">GR20</strain>
    </source>
</reference>
<dbReference type="PANTHER" id="PTHR36440:SF1">
    <property type="entry name" value="PUTATIVE (AFU_ORTHOLOGUE AFUA_8G07350)-RELATED"/>
    <property type="match status" value="1"/>
</dbReference>
<proteinExistence type="predicted"/>
<evidence type="ECO:0000313" key="3">
    <source>
        <dbReference type="Proteomes" id="UP000192277"/>
    </source>
</evidence>
<sequence>MAKQNEQIQNKVTGEKITWLKTAANTNGAFLQFKMTLAPGGYLPVKHLHPNQQEQFTVKKGLFKVESGKQERFLKPGDSITIEKGKPHRFWNALPNEETELEVKFTPALNTEVFLEQFFGLSNDDKTKADGTPAFLQLMSMANTYEIYVAGPPLWLQKVMGVVLGGIGRLLGYKKYYKKYSSLS</sequence>
<dbReference type="InterPro" id="IPR014710">
    <property type="entry name" value="RmlC-like_jellyroll"/>
</dbReference>
<evidence type="ECO:0000313" key="2">
    <source>
        <dbReference type="EMBL" id="OQP43741.1"/>
    </source>
</evidence>
<name>A0ABX3NUM0_9BACT</name>